<keyword evidence="1" id="KW-0812">Transmembrane</keyword>
<feature type="domain" description="DUF4830" evidence="4">
    <location>
        <begin position="459"/>
        <end position="554"/>
    </location>
</feature>
<evidence type="ECO:0000259" key="2">
    <source>
        <dbReference type="Pfam" id="PF05569"/>
    </source>
</evidence>
<feature type="transmembrane region" description="Helical" evidence="1">
    <location>
        <begin position="6"/>
        <end position="28"/>
    </location>
</feature>
<feature type="domain" description="DUF4829" evidence="3">
    <location>
        <begin position="603"/>
        <end position="727"/>
    </location>
</feature>
<protein>
    <submittedName>
        <fullName evidence="5">Beta-lactamase regulating signal transducer with metallopeptidase domain</fullName>
    </submittedName>
</protein>
<feature type="transmembrane region" description="Helical" evidence="1">
    <location>
        <begin position="127"/>
        <end position="145"/>
    </location>
</feature>
<evidence type="ECO:0000259" key="4">
    <source>
        <dbReference type="Pfam" id="PF16112"/>
    </source>
</evidence>
<sequence>MSELFLTVLRMSLTASYVILCVMVVRLLLKKAPKVISYALWAVVAFRLVIPFSFESMFSILPSRTNTVPVRHEVIYYQSSQTDSGQDVGDSLADSFANVLRSDKSSIVSNVKESINPLENFIETGTYIWLLGIMALLVYNLASFLKLKRQLKSAQLIDKNIYEAKNLKTPFVMGIIKPKIYLPAGLDDTERSYILIHEQTHINRKDYIIKILAFLISSVHWFNPLVWLAFVLMSTDMELSCDEKVLKIMGENIKKPYANSLLSLATERHILNGGALAFGEGNIKRRIKNVLNYRKFPLWVIIVSVIIVIAAGIALATNPKPEEPVEQKENEKNLVESPLGTKVQIEFLSDNMGFKSADKFETDDSKIFAFIDSTLRNSLTPAKENDLENNHTNRYLLKLSNETVEYSCELYYDTLYDKAYIAKDGGLYEASTDFARYIDSFLENRNINIYIDNADAVELFKKYGWTLDYQINAMENKLNDIKALSSFNPNAYYFAYNNELSKDIGLDMSEYSNTPNIEVEVYRIHESMPQEFYPIQNCRGIVVKKGGKIIGAFISAGRHSTLNACSLNGNSFEKVTGKTFNEWLEEMVRPDEIEARLAKLTPEQVIEEYFTALDKKNIEVAKRCISKKTLLESLTANMENSELFNESLVLPLAGGGIGAKSNFDNLKSAKLLKVELIEEPDKYTKIFRVTVDLKYKKEVILSNGKQDWDCHMIYETPQTGWRIEGFGH</sequence>
<dbReference type="Pfam" id="PF16111">
    <property type="entry name" value="DUF4829"/>
    <property type="match status" value="1"/>
</dbReference>
<comment type="caution">
    <text evidence="5">The sequence shown here is derived from an EMBL/GenBank/DDBJ whole genome shotgun (WGS) entry which is preliminary data.</text>
</comment>
<dbReference type="RefSeq" id="WP_003511676.1">
    <property type="nucleotide sequence ID" value="NZ_CP013828.1"/>
</dbReference>
<dbReference type="AlphaFoldDB" id="A0AB36TEM6"/>
<accession>A0AB36TEM6</accession>
<evidence type="ECO:0000256" key="1">
    <source>
        <dbReference type="SAM" id="Phobius"/>
    </source>
</evidence>
<dbReference type="EMBL" id="PDBW01000001">
    <property type="protein sequence ID" value="PFH01976.1"/>
    <property type="molecule type" value="Genomic_DNA"/>
</dbReference>
<evidence type="ECO:0000313" key="5">
    <source>
        <dbReference type="EMBL" id="PFH01976.1"/>
    </source>
</evidence>
<feature type="domain" description="Peptidase M56" evidence="2">
    <location>
        <begin position="7"/>
        <end position="289"/>
    </location>
</feature>
<gene>
    <name evidence="5" type="ORF">M972_11737</name>
</gene>
<proteinExistence type="predicted"/>
<keyword evidence="1" id="KW-1133">Transmembrane helix</keyword>
<feature type="transmembrane region" description="Helical" evidence="1">
    <location>
        <begin position="35"/>
        <end position="54"/>
    </location>
</feature>
<dbReference type="Pfam" id="PF16112">
    <property type="entry name" value="DUF4830"/>
    <property type="match status" value="1"/>
</dbReference>
<evidence type="ECO:0000313" key="6">
    <source>
        <dbReference type="Proteomes" id="UP000223596"/>
    </source>
</evidence>
<name>A0AB36TEM6_ACETH</name>
<dbReference type="InterPro" id="IPR032257">
    <property type="entry name" value="DUF4830"/>
</dbReference>
<keyword evidence="1" id="KW-0472">Membrane</keyword>
<evidence type="ECO:0000259" key="3">
    <source>
        <dbReference type="Pfam" id="PF16111"/>
    </source>
</evidence>
<reference evidence="5 6" key="1">
    <citation type="submission" date="2017-09" db="EMBL/GenBank/DDBJ databases">
        <title>Evaluation of Pacific Biosciences Sequencing Technology to Finishing C. thermocellum Genome Sequences.</title>
        <authorList>
            <person name="Brown S."/>
        </authorList>
    </citation>
    <scope>NUCLEOTIDE SEQUENCE [LARGE SCALE GENOMIC DNA]</scope>
    <source>
        <strain evidence="5 6">AD2</strain>
    </source>
</reference>
<dbReference type="InterPro" id="IPR052173">
    <property type="entry name" value="Beta-lactam_resp_regulator"/>
</dbReference>
<dbReference type="InterPro" id="IPR032256">
    <property type="entry name" value="DUF4829"/>
</dbReference>
<dbReference type="PANTHER" id="PTHR34978">
    <property type="entry name" value="POSSIBLE SENSOR-TRANSDUCER PROTEIN BLAR"/>
    <property type="match status" value="1"/>
</dbReference>
<organism evidence="5 6">
    <name type="scientific">Acetivibrio thermocellus AD2</name>
    <dbReference type="NCBI Taxonomy" id="1138384"/>
    <lineage>
        <taxon>Bacteria</taxon>
        <taxon>Bacillati</taxon>
        <taxon>Bacillota</taxon>
        <taxon>Clostridia</taxon>
        <taxon>Eubacteriales</taxon>
        <taxon>Oscillospiraceae</taxon>
        <taxon>Acetivibrio</taxon>
    </lineage>
</organism>
<feature type="transmembrane region" description="Helical" evidence="1">
    <location>
        <begin position="296"/>
        <end position="316"/>
    </location>
</feature>
<dbReference type="PANTHER" id="PTHR34978:SF3">
    <property type="entry name" value="SLR0241 PROTEIN"/>
    <property type="match status" value="1"/>
</dbReference>
<dbReference type="InterPro" id="IPR008756">
    <property type="entry name" value="Peptidase_M56"/>
</dbReference>
<dbReference type="CDD" id="cd07341">
    <property type="entry name" value="M56_BlaR1_MecR1_like"/>
    <property type="match status" value="1"/>
</dbReference>
<dbReference type="Pfam" id="PF05569">
    <property type="entry name" value="Peptidase_M56"/>
    <property type="match status" value="1"/>
</dbReference>
<dbReference type="Proteomes" id="UP000223596">
    <property type="component" value="Unassembled WGS sequence"/>
</dbReference>
<dbReference type="GeneID" id="35804387"/>